<reference evidence="1" key="1">
    <citation type="submission" date="2018-11" db="EMBL/GenBank/DDBJ databases">
        <authorList>
            <consortium name="Pathogen Informatics"/>
        </authorList>
    </citation>
    <scope>NUCLEOTIDE SEQUENCE</scope>
</reference>
<evidence type="ECO:0000313" key="1">
    <source>
        <dbReference type="EMBL" id="VEL31764.1"/>
    </source>
</evidence>
<dbReference type="Proteomes" id="UP000784294">
    <property type="component" value="Unassembled WGS sequence"/>
</dbReference>
<gene>
    <name evidence="1" type="ORF">PXEA_LOCUS25204</name>
</gene>
<protein>
    <submittedName>
        <fullName evidence="1">Uncharacterized protein</fullName>
    </submittedName>
</protein>
<proteinExistence type="predicted"/>
<dbReference type="EMBL" id="CAAALY010126197">
    <property type="protein sequence ID" value="VEL31764.1"/>
    <property type="molecule type" value="Genomic_DNA"/>
</dbReference>
<organism evidence="1 2">
    <name type="scientific">Protopolystoma xenopodis</name>
    <dbReference type="NCBI Taxonomy" id="117903"/>
    <lineage>
        <taxon>Eukaryota</taxon>
        <taxon>Metazoa</taxon>
        <taxon>Spiralia</taxon>
        <taxon>Lophotrochozoa</taxon>
        <taxon>Platyhelminthes</taxon>
        <taxon>Monogenea</taxon>
        <taxon>Polyopisthocotylea</taxon>
        <taxon>Polystomatidea</taxon>
        <taxon>Polystomatidae</taxon>
        <taxon>Protopolystoma</taxon>
    </lineage>
</organism>
<sequence length="125" mass="13789">MSTWLHPCSKGVIVDETKRRAPDACCLECANPGLADSAKATDPFQASFLTPGEDLNYRIGHRLGTDCLLCVVRSSPRSHSPALETSAQTLWKQILDKSARRHVFVRVFESACVCIYACLCLRAYA</sequence>
<keyword evidence="2" id="KW-1185">Reference proteome</keyword>
<name>A0A448X9V2_9PLAT</name>
<dbReference type="AlphaFoldDB" id="A0A448X9V2"/>
<accession>A0A448X9V2</accession>
<comment type="caution">
    <text evidence="1">The sequence shown here is derived from an EMBL/GenBank/DDBJ whole genome shotgun (WGS) entry which is preliminary data.</text>
</comment>
<evidence type="ECO:0000313" key="2">
    <source>
        <dbReference type="Proteomes" id="UP000784294"/>
    </source>
</evidence>